<proteinExistence type="predicted"/>
<dbReference type="Proteomes" id="UP000828390">
    <property type="component" value="Unassembled WGS sequence"/>
</dbReference>
<reference evidence="1" key="2">
    <citation type="submission" date="2020-11" db="EMBL/GenBank/DDBJ databases">
        <authorList>
            <person name="McCartney M.A."/>
            <person name="Auch B."/>
            <person name="Kono T."/>
            <person name="Mallez S."/>
            <person name="Becker A."/>
            <person name="Gohl D.M."/>
            <person name="Silverstein K.A.T."/>
            <person name="Koren S."/>
            <person name="Bechman K.B."/>
            <person name="Herman A."/>
            <person name="Abrahante J.E."/>
            <person name="Garbe J."/>
        </authorList>
    </citation>
    <scope>NUCLEOTIDE SEQUENCE</scope>
    <source>
        <strain evidence="1">Duluth1</strain>
        <tissue evidence="1">Whole animal</tissue>
    </source>
</reference>
<keyword evidence="2" id="KW-1185">Reference proteome</keyword>
<accession>A0A9D4C485</accession>
<evidence type="ECO:0000313" key="2">
    <source>
        <dbReference type="Proteomes" id="UP000828390"/>
    </source>
</evidence>
<name>A0A9D4C485_DREPO</name>
<evidence type="ECO:0000313" key="1">
    <source>
        <dbReference type="EMBL" id="KAH3717116.1"/>
    </source>
</evidence>
<comment type="caution">
    <text evidence="1">The sequence shown here is derived from an EMBL/GenBank/DDBJ whole genome shotgun (WGS) entry which is preliminary data.</text>
</comment>
<organism evidence="1 2">
    <name type="scientific">Dreissena polymorpha</name>
    <name type="common">Zebra mussel</name>
    <name type="synonym">Mytilus polymorpha</name>
    <dbReference type="NCBI Taxonomy" id="45954"/>
    <lineage>
        <taxon>Eukaryota</taxon>
        <taxon>Metazoa</taxon>
        <taxon>Spiralia</taxon>
        <taxon>Lophotrochozoa</taxon>
        <taxon>Mollusca</taxon>
        <taxon>Bivalvia</taxon>
        <taxon>Autobranchia</taxon>
        <taxon>Heteroconchia</taxon>
        <taxon>Euheterodonta</taxon>
        <taxon>Imparidentia</taxon>
        <taxon>Neoheterodontei</taxon>
        <taxon>Myida</taxon>
        <taxon>Dreissenoidea</taxon>
        <taxon>Dreissenidae</taxon>
        <taxon>Dreissena</taxon>
    </lineage>
</organism>
<dbReference type="EMBL" id="JAIWYP010000013">
    <property type="protein sequence ID" value="KAH3717116.1"/>
    <property type="molecule type" value="Genomic_DNA"/>
</dbReference>
<sequence length="88" mass="9903">MHFPCSYPSQLQELSTLRLSRPGLPGAGYALWVGYSLLHLITDASKEGWGAHLEPLSLIISGMWSHQESHLHINHYEMRAVFLAVSNF</sequence>
<dbReference type="AlphaFoldDB" id="A0A9D4C485"/>
<gene>
    <name evidence="1" type="ORF">DPMN_059894</name>
</gene>
<protein>
    <submittedName>
        <fullName evidence="1">Uncharacterized protein</fullName>
    </submittedName>
</protein>
<reference evidence="1" key="1">
    <citation type="journal article" date="2019" name="bioRxiv">
        <title>The Genome of the Zebra Mussel, Dreissena polymorpha: A Resource for Invasive Species Research.</title>
        <authorList>
            <person name="McCartney M.A."/>
            <person name="Auch B."/>
            <person name="Kono T."/>
            <person name="Mallez S."/>
            <person name="Zhang Y."/>
            <person name="Obille A."/>
            <person name="Becker A."/>
            <person name="Abrahante J.E."/>
            <person name="Garbe J."/>
            <person name="Badalamenti J.P."/>
            <person name="Herman A."/>
            <person name="Mangelson H."/>
            <person name="Liachko I."/>
            <person name="Sullivan S."/>
            <person name="Sone E.D."/>
            <person name="Koren S."/>
            <person name="Silverstein K.A.T."/>
            <person name="Beckman K.B."/>
            <person name="Gohl D.M."/>
        </authorList>
    </citation>
    <scope>NUCLEOTIDE SEQUENCE</scope>
    <source>
        <strain evidence="1">Duluth1</strain>
        <tissue evidence="1">Whole animal</tissue>
    </source>
</reference>